<reference evidence="3" key="1">
    <citation type="journal article" date="2015" name="Chem. Biol.">
        <title>Structure, bioactivity, and resistance mechanism of streptomonomicin, an unusual lasso Peptide from an understudied halophilic actinomycete.</title>
        <authorList>
            <person name="Metelev M."/>
            <person name="Tietz J.I."/>
            <person name="Melby J.O."/>
            <person name="Blair P.M."/>
            <person name="Zhu L."/>
            <person name="Livnat I."/>
            <person name="Severinov K."/>
            <person name="Mitchell D.A."/>
        </authorList>
    </citation>
    <scope>NUCLEOTIDE SEQUENCE [LARGE SCALE GENOMIC DNA]</scope>
    <source>
        <strain evidence="3">YIM 90003</strain>
    </source>
</reference>
<dbReference type="EMBL" id="JROO01000045">
    <property type="protein sequence ID" value="KIH96917.1"/>
    <property type="molecule type" value="Genomic_DNA"/>
</dbReference>
<keyword evidence="3" id="KW-1185">Reference proteome</keyword>
<protein>
    <submittedName>
        <fullName evidence="2">Uncharacterized protein</fullName>
    </submittedName>
</protein>
<accession>A0A0C2JJ38</accession>
<evidence type="ECO:0000313" key="3">
    <source>
        <dbReference type="Proteomes" id="UP000031675"/>
    </source>
</evidence>
<feature type="region of interest" description="Disordered" evidence="1">
    <location>
        <begin position="70"/>
        <end position="98"/>
    </location>
</feature>
<dbReference type="Proteomes" id="UP000031675">
    <property type="component" value="Unassembled WGS sequence"/>
</dbReference>
<evidence type="ECO:0000313" key="2">
    <source>
        <dbReference type="EMBL" id="KIH96917.1"/>
    </source>
</evidence>
<proteinExistence type="predicted"/>
<dbReference type="AlphaFoldDB" id="A0A0C2JJ38"/>
<comment type="caution">
    <text evidence="2">The sequence shown here is derived from an EMBL/GenBank/DDBJ whole genome shotgun (WGS) entry which is preliminary data.</text>
</comment>
<evidence type="ECO:0000256" key="1">
    <source>
        <dbReference type="SAM" id="MobiDB-lite"/>
    </source>
</evidence>
<organism evidence="2 3">
    <name type="scientific">Streptomonospora alba</name>
    <dbReference type="NCBI Taxonomy" id="183763"/>
    <lineage>
        <taxon>Bacteria</taxon>
        <taxon>Bacillati</taxon>
        <taxon>Actinomycetota</taxon>
        <taxon>Actinomycetes</taxon>
        <taxon>Streptosporangiales</taxon>
        <taxon>Nocardiopsidaceae</taxon>
        <taxon>Streptomonospora</taxon>
    </lineage>
</organism>
<gene>
    <name evidence="2" type="ORF">LP52_21855</name>
</gene>
<name>A0A0C2JJ38_9ACTN</name>
<sequence length="98" mass="11571">MAWRKPQRCRRRGPNPAARRRRRWWASHAWWRWRSGPVRSASRSWPGLAWGRSPPVSQRWYWPRRCRSSPAGAVRWRVSSRSPQSAAAWPPPTRCGGT</sequence>
<feature type="compositionally biased region" description="Pro residues" evidence="1">
    <location>
        <begin position="89"/>
        <end position="98"/>
    </location>
</feature>